<dbReference type="EMBL" id="GL385536">
    <property type="protein sequence ID" value="EJT68304.1"/>
    <property type="molecule type" value="Genomic_DNA"/>
</dbReference>
<dbReference type="EnsemblFungi" id="EJT68304">
    <property type="protein sequence ID" value="EJT68304"/>
    <property type="gene ID" value="GGTG_14113"/>
</dbReference>
<evidence type="ECO:0000256" key="1">
    <source>
        <dbReference type="ARBA" id="ARBA00000822"/>
    </source>
</evidence>
<dbReference type="InterPro" id="IPR001223">
    <property type="entry name" value="Glyco_hydro18_cat"/>
</dbReference>
<evidence type="ECO:0000313" key="15">
    <source>
        <dbReference type="Proteomes" id="UP000006039"/>
    </source>
</evidence>
<dbReference type="GO" id="GO:0006032">
    <property type="term" value="P:chitin catabolic process"/>
    <property type="evidence" value="ECO:0007669"/>
    <property type="project" value="UniProtKB-KW"/>
</dbReference>
<evidence type="ECO:0000256" key="11">
    <source>
        <dbReference type="SAM" id="SignalP"/>
    </source>
</evidence>
<evidence type="ECO:0000256" key="3">
    <source>
        <dbReference type="ARBA" id="ARBA00012729"/>
    </source>
</evidence>
<reference evidence="14" key="4">
    <citation type="journal article" date="2015" name="G3 (Bethesda)">
        <title>Genome sequences of three phytopathogenic species of the Magnaporthaceae family of fungi.</title>
        <authorList>
            <person name="Okagaki L.H."/>
            <person name="Nunes C.C."/>
            <person name="Sailsbery J."/>
            <person name="Clay B."/>
            <person name="Brown D."/>
            <person name="John T."/>
            <person name="Oh Y."/>
            <person name="Young N."/>
            <person name="Fitzgerald M."/>
            <person name="Haas B.J."/>
            <person name="Zeng Q."/>
            <person name="Young S."/>
            <person name="Adiconis X."/>
            <person name="Fan L."/>
            <person name="Levin J.Z."/>
            <person name="Mitchell T.K."/>
            <person name="Okubara P.A."/>
            <person name="Farman M.L."/>
            <person name="Kohn L.M."/>
            <person name="Birren B."/>
            <person name="Ma L.-J."/>
            <person name="Dean R.A."/>
        </authorList>
    </citation>
    <scope>NUCLEOTIDE SEQUENCE</scope>
    <source>
        <strain evidence="14">R3-111a-1</strain>
    </source>
</reference>
<reference evidence="13" key="3">
    <citation type="submission" date="2010-09" db="EMBL/GenBank/DDBJ databases">
        <title>Annotation of Gaeumannomyces graminis var. tritici R3-111a-1.</title>
        <authorList>
            <consortium name="The Broad Institute Genome Sequencing Platform"/>
            <person name="Ma L.-J."/>
            <person name="Dead R."/>
            <person name="Young S.K."/>
            <person name="Zeng Q."/>
            <person name="Gargeya S."/>
            <person name="Fitzgerald M."/>
            <person name="Haas B."/>
            <person name="Abouelleil A."/>
            <person name="Alvarado L."/>
            <person name="Arachchi H.M."/>
            <person name="Berlin A."/>
            <person name="Brown A."/>
            <person name="Chapman S.B."/>
            <person name="Chen Z."/>
            <person name="Dunbar C."/>
            <person name="Freedman E."/>
            <person name="Gearin G."/>
            <person name="Gellesch M."/>
            <person name="Goldberg J."/>
            <person name="Griggs A."/>
            <person name="Gujja S."/>
            <person name="Heiman D."/>
            <person name="Howarth C."/>
            <person name="Larson L."/>
            <person name="Lui A."/>
            <person name="MacDonald P.J.P."/>
            <person name="Mehta T."/>
            <person name="Montmayeur A."/>
            <person name="Murphy C."/>
            <person name="Neiman D."/>
            <person name="Pearson M."/>
            <person name="Priest M."/>
            <person name="Roberts A."/>
            <person name="Saif S."/>
            <person name="Shea T."/>
            <person name="Shenoy N."/>
            <person name="Sisk P."/>
            <person name="Stolte C."/>
            <person name="Sykes S."/>
            <person name="Yandava C."/>
            <person name="Wortman J."/>
            <person name="Nusbaum C."/>
            <person name="Birren B."/>
        </authorList>
    </citation>
    <scope>NUCLEOTIDE SEQUENCE</scope>
    <source>
        <strain evidence="13">R3-111a-1</strain>
    </source>
</reference>
<dbReference type="STRING" id="644352.J3PKQ0"/>
<evidence type="ECO:0000256" key="2">
    <source>
        <dbReference type="ARBA" id="ARBA00004613"/>
    </source>
</evidence>
<dbReference type="Proteomes" id="UP000006039">
    <property type="component" value="Unassembled WGS sequence"/>
</dbReference>
<dbReference type="PANTHER" id="PTHR45708:SF49">
    <property type="entry name" value="ENDOCHITINASE"/>
    <property type="match status" value="1"/>
</dbReference>
<dbReference type="OrthoDB" id="6020543at2759"/>
<keyword evidence="5" id="KW-0147">Chitin-binding</keyword>
<dbReference type="Gene3D" id="3.20.20.80">
    <property type="entry name" value="Glycosidases"/>
    <property type="match status" value="1"/>
</dbReference>
<dbReference type="GO" id="GO:0000272">
    <property type="term" value="P:polysaccharide catabolic process"/>
    <property type="evidence" value="ECO:0007669"/>
    <property type="project" value="UniProtKB-KW"/>
</dbReference>
<dbReference type="InterPro" id="IPR001579">
    <property type="entry name" value="Glyco_hydro_18_chit_AS"/>
</dbReference>
<dbReference type="PROSITE" id="PS51910">
    <property type="entry name" value="GH18_2"/>
    <property type="match status" value="1"/>
</dbReference>
<name>J3PKQ0_GAET3</name>
<dbReference type="EC" id="3.2.1.14" evidence="3"/>
<keyword evidence="9" id="KW-0326">Glycosidase</keyword>
<evidence type="ECO:0000256" key="9">
    <source>
        <dbReference type="ARBA" id="ARBA00023295"/>
    </source>
</evidence>
<evidence type="ECO:0000256" key="6">
    <source>
        <dbReference type="ARBA" id="ARBA00022801"/>
    </source>
</evidence>
<feature type="domain" description="GH18" evidence="12">
    <location>
        <begin position="32"/>
        <end position="310"/>
    </location>
</feature>
<dbReference type="RefSeq" id="XP_009230305.1">
    <property type="nucleotide sequence ID" value="XM_009232041.1"/>
</dbReference>
<keyword evidence="10" id="KW-0624">Polysaccharide degradation</keyword>
<sequence>MLCRASPALSCLLALPALISGVQAGWNPGAKNNLMVYWGQNSNGGGQPQDLKLLCDDPAVSVIAVSFLTDFNPLKLNLASNEAGCTKMSGGMIKCPSIEKDIKYCQGKQKTMLLSLAGGEYKGNGWGSAEEAKKTATNVFDLFGPAGKVPEAQRPFGSVVMDGFDFDFEHETKGLLPFAQQLRKLADGAKLILGAAPQCPFPDATLGPVFSGGVKFDLVAIQFYNNPGCGLVAFKGQGGKKDAGSTYNFEQWAKWAKTEGQQTHLLVGAPAIEKVGGGAVSPAQMKPIIEYSATFPEFAGPCCRWRRRRW</sequence>
<dbReference type="AlphaFoldDB" id="J3PKQ0"/>
<keyword evidence="15" id="KW-1185">Reference proteome</keyword>
<dbReference type="GO" id="GO:0008843">
    <property type="term" value="F:endochitinase activity"/>
    <property type="evidence" value="ECO:0007669"/>
    <property type="project" value="UniProtKB-EC"/>
</dbReference>
<feature type="chain" id="PRO_5015095457" description="chitinase" evidence="11">
    <location>
        <begin position="25"/>
        <end position="310"/>
    </location>
</feature>
<dbReference type="GO" id="GO:0005576">
    <property type="term" value="C:extracellular region"/>
    <property type="evidence" value="ECO:0007669"/>
    <property type="project" value="UniProtKB-SubCell"/>
</dbReference>
<dbReference type="VEuPathDB" id="FungiDB:GGTG_14113"/>
<proteinExistence type="predicted"/>
<dbReference type="GO" id="GO:0008061">
    <property type="term" value="F:chitin binding"/>
    <property type="evidence" value="ECO:0007669"/>
    <property type="project" value="UniProtKB-KW"/>
</dbReference>
<reference evidence="14" key="5">
    <citation type="submission" date="2018-04" db="UniProtKB">
        <authorList>
            <consortium name="EnsemblFungi"/>
        </authorList>
    </citation>
    <scope>IDENTIFICATION</scope>
    <source>
        <strain evidence="14">R3-111a-1</strain>
    </source>
</reference>
<evidence type="ECO:0000256" key="8">
    <source>
        <dbReference type="ARBA" id="ARBA00023277"/>
    </source>
</evidence>
<keyword evidence="4" id="KW-0964">Secreted</keyword>
<dbReference type="HOGENOM" id="CLU_007818_1_0_1"/>
<dbReference type="GeneID" id="20354571"/>
<dbReference type="PANTHER" id="PTHR45708">
    <property type="entry name" value="ENDOCHITINASE"/>
    <property type="match status" value="1"/>
</dbReference>
<accession>J3PKQ0</accession>
<gene>
    <name evidence="14" type="primary">20354571</name>
    <name evidence="13" type="ORF">GGTG_14113</name>
</gene>
<keyword evidence="6" id="KW-0378">Hydrolase</keyword>
<evidence type="ECO:0000256" key="4">
    <source>
        <dbReference type="ARBA" id="ARBA00022525"/>
    </source>
</evidence>
<reference evidence="15" key="1">
    <citation type="submission" date="2010-07" db="EMBL/GenBank/DDBJ databases">
        <title>The genome sequence of Gaeumannomyces graminis var. tritici strain R3-111a-1.</title>
        <authorList>
            <consortium name="The Broad Institute Genome Sequencing Platform"/>
            <person name="Ma L.-J."/>
            <person name="Dead R."/>
            <person name="Young S."/>
            <person name="Zeng Q."/>
            <person name="Koehrsen M."/>
            <person name="Alvarado L."/>
            <person name="Berlin A."/>
            <person name="Chapman S.B."/>
            <person name="Chen Z."/>
            <person name="Freedman E."/>
            <person name="Gellesch M."/>
            <person name="Goldberg J."/>
            <person name="Griggs A."/>
            <person name="Gujja S."/>
            <person name="Heilman E.R."/>
            <person name="Heiman D."/>
            <person name="Hepburn T."/>
            <person name="Howarth C."/>
            <person name="Jen D."/>
            <person name="Larson L."/>
            <person name="Mehta T."/>
            <person name="Neiman D."/>
            <person name="Pearson M."/>
            <person name="Roberts A."/>
            <person name="Saif S."/>
            <person name="Shea T."/>
            <person name="Shenoy N."/>
            <person name="Sisk P."/>
            <person name="Stolte C."/>
            <person name="Sykes S."/>
            <person name="Walk T."/>
            <person name="White J."/>
            <person name="Yandava C."/>
            <person name="Haas B."/>
            <person name="Nusbaum C."/>
            <person name="Birren B."/>
        </authorList>
    </citation>
    <scope>NUCLEOTIDE SEQUENCE [LARGE SCALE GENOMIC DNA]</scope>
    <source>
        <strain evidence="15">R3-111a-1</strain>
    </source>
</reference>
<keyword evidence="11" id="KW-0732">Signal</keyword>
<evidence type="ECO:0000259" key="12">
    <source>
        <dbReference type="PROSITE" id="PS51910"/>
    </source>
</evidence>
<dbReference type="InterPro" id="IPR017853">
    <property type="entry name" value="GH"/>
</dbReference>
<organism evidence="13">
    <name type="scientific">Gaeumannomyces tritici (strain R3-111a-1)</name>
    <name type="common">Wheat and barley take-all root rot fungus</name>
    <name type="synonym">Gaeumannomyces graminis var. tritici</name>
    <dbReference type="NCBI Taxonomy" id="644352"/>
    <lineage>
        <taxon>Eukaryota</taxon>
        <taxon>Fungi</taxon>
        <taxon>Dikarya</taxon>
        <taxon>Ascomycota</taxon>
        <taxon>Pezizomycotina</taxon>
        <taxon>Sordariomycetes</taxon>
        <taxon>Sordariomycetidae</taxon>
        <taxon>Magnaporthales</taxon>
        <taxon>Magnaporthaceae</taxon>
        <taxon>Gaeumannomyces</taxon>
    </lineage>
</organism>
<evidence type="ECO:0000256" key="5">
    <source>
        <dbReference type="ARBA" id="ARBA00022669"/>
    </source>
</evidence>
<dbReference type="eggNOG" id="KOG4701">
    <property type="taxonomic scope" value="Eukaryota"/>
</dbReference>
<protein>
    <recommendedName>
        <fullName evidence="3">chitinase</fullName>
        <ecNumber evidence="3">3.2.1.14</ecNumber>
    </recommendedName>
</protein>
<dbReference type="InterPro" id="IPR050542">
    <property type="entry name" value="Glycosyl_Hydrlase18_Chitinase"/>
</dbReference>
<reference evidence="13" key="2">
    <citation type="submission" date="2010-07" db="EMBL/GenBank/DDBJ databases">
        <authorList>
            <consortium name="The Broad Institute Genome Sequencing Platform"/>
            <consortium name="Broad Institute Genome Sequencing Center for Infectious Disease"/>
            <person name="Ma L.-J."/>
            <person name="Dead R."/>
            <person name="Young S."/>
            <person name="Zeng Q."/>
            <person name="Koehrsen M."/>
            <person name="Alvarado L."/>
            <person name="Berlin A."/>
            <person name="Chapman S.B."/>
            <person name="Chen Z."/>
            <person name="Freedman E."/>
            <person name="Gellesch M."/>
            <person name="Goldberg J."/>
            <person name="Griggs A."/>
            <person name="Gujja S."/>
            <person name="Heilman E.R."/>
            <person name="Heiman D."/>
            <person name="Hepburn T."/>
            <person name="Howarth C."/>
            <person name="Jen D."/>
            <person name="Larson L."/>
            <person name="Mehta T."/>
            <person name="Neiman D."/>
            <person name="Pearson M."/>
            <person name="Roberts A."/>
            <person name="Saif S."/>
            <person name="Shea T."/>
            <person name="Shenoy N."/>
            <person name="Sisk P."/>
            <person name="Stolte C."/>
            <person name="Sykes S."/>
            <person name="Walk T."/>
            <person name="White J."/>
            <person name="Yandava C."/>
            <person name="Haas B."/>
            <person name="Nusbaum C."/>
            <person name="Birren B."/>
        </authorList>
    </citation>
    <scope>NUCLEOTIDE SEQUENCE</scope>
    <source>
        <strain evidence="13">R3-111a-1</strain>
    </source>
</reference>
<evidence type="ECO:0000313" key="14">
    <source>
        <dbReference type="EnsemblFungi" id="EJT68304"/>
    </source>
</evidence>
<comment type="catalytic activity">
    <reaction evidence="1">
        <text>Random endo-hydrolysis of N-acetyl-beta-D-glucosaminide (1-&gt;4)-beta-linkages in chitin and chitodextrins.</text>
        <dbReference type="EC" id="3.2.1.14"/>
    </reaction>
</comment>
<feature type="signal peptide" evidence="11">
    <location>
        <begin position="1"/>
        <end position="24"/>
    </location>
</feature>
<evidence type="ECO:0000256" key="7">
    <source>
        <dbReference type="ARBA" id="ARBA00023024"/>
    </source>
</evidence>
<comment type="subcellular location">
    <subcellularLocation>
        <location evidence="2">Secreted</location>
    </subcellularLocation>
</comment>
<dbReference type="SUPFAM" id="SSF51445">
    <property type="entry name" value="(Trans)glycosidases"/>
    <property type="match status" value="1"/>
</dbReference>
<dbReference type="PROSITE" id="PS01095">
    <property type="entry name" value="GH18_1"/>
    <property type="match status" value="1"/>
</dbReference>
<evidence type="ECO:0000313" key="13">
    <source>
        <dbReference type="EMBL" id="EJT68304.1"/>
    </source>
</evidence>
<keyword evidence="8" id="KW-0119">Carbohydrate metabolism</keyword>
<keyword evidence="7" id="KW-0146">Chitin degradation</keyword>
<evidence type="ECO:0000256" key="10">
    <source>
        <dbReference type="ARBA" id="ARBA00023326"/>
    </source>
</evidence>